<accession>A0A6B3NIR4</accession>
<name>A0A6B3NIR4_9CYAN</name>
<proteinExistence type="predicted"/>
<dbReference type="EMBL" id="JAAHFQ010000643">
    <property type="protein sequence ID" value="NER30785.1"/>
    <property type="molecule type" value="Genomic_DNA"/>
</dbReference>
<evidence type="ECO:0000313" key="1">
    <source>
        <dbReference type="EMBL" id="NER30785.1"/>
    </source>
</evidence>
<comment type="caution">
    <text evidence="1">The sequence shown here is derived from an EMBL/GenBank/DDBJ whole genome shotgun (WGS) entry which is preliminary data.</text>
</comment>
<organism evidence="1">
    <name type="scientific">Symploca sp. SIO1C4</name>
    <dbReference type="NCBI Taxonomy" id="2607765"/>
    <lineage>
        <taxon>Bacteria</taxon>
        <taxon>Bacillati</taxon>
        <taxon>Cyanobacteriota</taxon>
        <taxon>Cyanophyceae</taxon>
        <taxon>Coleofasciculales</taxon>
        <taxon>Coleofasciculaceae</taxon>
        <taxon>Symploca</taxon>
    </lineage>
</organism>
<dbReference type="AlphaFoldDB" id="A0A6B3NIR4"/>
<protein>
    <submittedName>
        <fullName evidence="1">Uncharacterized protein</fullName>
    </submittedName>
</protein>
<sequence>MHRNSLKPIKQEYAVWLESLNSSAVEALATDEWAEVVGLIYDKMKTKPQPEEMTPRLIELFKELIEACEPFTEWGSYGESMILTEVVHQAKQFVYGEESH</sequence>
<reference evidence="1" key="1">
    <citation type="submission" date="2019-11" db="EMBL/GenBank/DDBJ databases">
        <title>Genomic insights into an expanded diversity of filamentous marine cyanobacteria reveals the extraordinary biosynthetic potential of Moorea and Okeania.</title>
        <authorList>
            <person name="Ferreira Leao T."/>
            <person name="Wang M."/>
            <person name="Moss N."/>
            <person name="Da Silva R."/>
            <person name="Sanders J."/>
            <person name="Nurk S."/>
            <person name="Gurevich A."/>
            <person name="Humphrey G."/>
            <person name="Reher R."/>
            <person name="Zhu Q."/>
            <person name="Belda-Ferre P."/>
            <person name="Glukhov E."/>
            <person name="Rex R."/>
            <person name="Dorrestein P.C."/>
            <person name="Knight R."/>
            <person name="Pevzner P."/>
            <person name="Gerwick W.H."/>
            <person name="Gerwick L."/>
        </authorList>
    </citation>
    <scope>NUCLEOTIDE SEQUENCE</scope>
    <source>
        <strain evidence="1">SIO1C4</strain>
    </source>
</reference>
<gene>
    <name evidence="1" type="ORF">F6J89_24995</name>
</gene>